<evidence type="ECO:0008006" key="4">
    <source>
        <dbReference type="Google" id="ProtNLM"/>
    </source>
</evidence>
<dbReference type="Proteomes" id="UP000216943">
    <property type="component" value="Unassembled WGS sequence"/>
</dbReference>
<name>A0A269TJU9_9BACT</name>
<dbReference type="RefSeq" id="WP_095334917.1">
    <property type="nucleotide sequence ID" value="NZ_NQNY01000010.1"/>
</dbReference>
<evidence type="ECO:0000256" key="1">
    <source>
        <dbReference type="SAM" id="SignalP"/>
    </source>
</evidence>
<organism evidence="2 3">
    <name type="scientific">Mycoplasmopsis agassizii</name>
    <dbReference type="NCBI Taxonomy" id="33922"/>
    <lineage>
        <taxon>Bacteria</taxon>
        <taxon>Bacillati</taxon>
        <taxon>Mycoplasmatota</taxon>
        <taxon>Mycoplasmoidales</taxon>
        <taxon>Metamycoplasmataceae</taxon>
        <taxon>Mycoplasmopsis</taxon>
    </lineage>
</organism>
<feature type="chain" id="PRO_5012650665" description="Lipoprotein" evidence="1">
    <location>
        <begin position="26"/>
        <end position="341"/>
    </location>
</feature>
<dbReference type="AlphaFoldDB" id="A0A269TJU9"/>
<protein>
    <recommendedName>
        <fullName evidence="4">Lipoprotein</fullName>
    </recommendedName>
</protein>
<evidence type="ECO:0000313" key="2">
    <source>
        <dbReference type="EMBL" id="PAK21188.1"/>
    </source>
</evidence>
<dbReference type="EMBL" id="NQNY01000010">
    <property type="protein sequence ID" value="PAK21188.1"/>
    <property type="molecule type" value="Genomic_DNA"/>
</dbReference>
<proteinExistence type="predicted"/>
<accession>A0A269TJU9</accession>
<evidence type="ECO:0000313" key="3">
    <source>
        <dbReference type="Proteomes" id="UP000216943"/>
    </source>
</evidence>
<dbReference type="OrthoDB" id="9908371at2"/>
<feature type="signal peptide" evidence="1">
    <location>
        <begin position="1"/>
        <end position="25"/>
    </location>
</feature>
<gene>
    <name evidence="2" type="ORF">CJJ23_03180</name>
</gene>
<comment type="caution">
    <text evidence="2">The sequence shown here is derived from an EMBL/GenBank/DDBJ whole genome shotgun (WGS) entry which is preliminary data.</text>
</comment>
<reference evidence="3" key="1">
    <citation type="submission" date="2017-08" db="EMBL/GenBank/DDBJ databases">
        <authorList>
            <person name="Alvarez-Ponce D."/>
            <person name="Weitzman C.L."/>
            <person name="Tillett R.L."/>
            <person name="Sandmeier F.C."/>
            <person name="Tracy C.R."/>
        </authorList>
    </citation>
    <scope>NUCLEOTIDE SEQUENCE [LARGE SCALE GENOMIC DNA]</scope>
    <source>
        <strain evidence="3">723</strain>
    </source>
</reference>
<sequence length="341" mass="39948">MLYSHIQKYKKLRKLLFLASASIGASLIITLASCSHSDFKHTRLKKDAAIYQKTSSEDNKPYLKISTYGSKYYTFSDWYWEGPSVKEQAEQFGIPMRDETGKWLVKSAENPEVKSENSNNDKNIADSNSKNVTKEWFGSKYKNVFTSDKLQEKPAESKYGDFFYATKEIQKSDSSYLKSVSLVKNDSDLKSALRLDESGKEYYRKYFREINLSDKTDKELYDDFSPWSNNFNYETFKNKLDFKNFNYLFLKDFANLIAYNDSPESILEGGVEIAKYEIDVVNKTIKIKFFWTPTTFENDTTDVSEIIQIWNPKRLTSFMIPIKKDKLTSFDFDDWSFKYLK</sequence>
<keyword evidence="1" id="KW-0732">Signal</keyword>